<sequence>MQTIYPFILIIHLSCAIIFLGYLFFDIAIFPNVKKMFGEEIYFKASKAISQKGSKIMPLCVLGLLLTGGMMMSNYINSAQGWFDTNLQKLLVIKIFFALVIIMMILISLTYAFILKKPSPLRNIIHPLALTLGFIIVILAKAMFFV</sequence>
<evidence type="ECO:0000313" key="4">
    <source>
        <dbReference type="Proteomes" id="UP001177258"/>
    </source>
</evidence>
<feature type="transmembrane region" description="Helical" evidence="1">
    <location>
        <begin position="6"/>
        <end position="25"/>
    </location>
</feature>
<dbReference type="Proteomes" id="UP001177258">
    <property type="component" value="Unassembled WGS sequence"/>
</dbReference>
<dbReference type="AlphaFoldDB" id="A0AA90PK84"/>
<keyword evidence="1" id="KW-0472">Membrane</keyword>
<reference evidence="3 5" key="1">
    <citation type="submission" date="2023-07" db="EMBL/GenBank/DDBJ databases">
        <title>Unpublished Manusciprt.</title>
        <authorList>
            <person name="Aydin F."/>
            <person name="Tarhane S."/>
            <person name="Saticioglu I.B."/>
            <person name="Karakaya E."/>
            <person name="Abay S."/>
            <person name="Guran O."/>
            <person name="Bozkurt E."/>
            <person name="Uzum N."/>
            <person name="Olgun K."/>
            <person name="Jablonski D."/>
        </authorList>
    </citation>
    <scope>NUCLEOTIDE SEQUENCE</scope>
    <source>
        <strain evidence="5">faydin-H75</strain>
        <strain evidence="3">Faydin-H76</strain>
    </source>
</reference>
<keyword evidence="1" id="KW-0812">Transmembrane</keyword>
<reference evidence="2" key="2">
    <citation type="submission" date="2023-07" db="EMBL/GenBank/DDBJ databases">
        <authorList>
            <person name="Aydin F."/>
            <person name="Tarhane S."/>
            <person name="Saticioglu I.B."/>
            <person name="Karakaya E."/>
            <person name="Abay S."/>
            <person name="Guran O."/>
            <person name="Bozkurt E."/>
            <person name="Uzum N."/>
            <person name="Olgun K."/>
            <person name="Jablonski D."/>
        </authorList>
    </citation>
    <scope>NUCLEOTIDE SEQUENCE</scope>
    <source>
        <strain evidence="2">Faydin-H75</strain>
    </source>
</reference>
<keyword evidence="1" id="KW-1133">Transmembrane helix</keyword>
<dbReference type="EMBL" id="JAUPEV010000020">
    <property type="protein sequence ID" value="MDO7253945.1"/>
    <property type="molecule type" value="Genomic_DNA"/>
</dbReference>
<dbReference type="RefSeq" id="WP_305517783.1">
    <property type="nucleotide sequence ID" value="NZ_JAUPEV010000020.1"/>
</dbReference>
<reference evidence="2 4" key="3">
    <citation type="journal article" date="2024" name="Syst. Appl. Microbiol.">
        <title>Helicobacter cappadocius sp. nov., from lizards: The first psychrotrophic Helicobacter species.</title>
        <authorList>
            <person name="Aydin F."/>
            <person name="Tarhane S."/>
            <person name="Karakaya E."/>
            <person name="Abay S."/>
            <person name="Kayman T."/>
            <person name="Guran O."/>
            <person name="Bozkurt E."/>
            <person name="Uzum N."/>
            <person name="Avci A."/>
            <person name="Olgun K."/>
            <person name="Jablonski D."/>
            <person name="Guran C."/>
            <person name="Burcin Saticioglu I."/>
        </authorList>
    </citation>
    <scope>NUCLEOTIDE SEQUENCE [LARGE SCALE GENOMIC DNA]</scope>
    <source>
        <strain evidence="2">Faydin-H75</strain>
        <strain evidence="4">faydin-H76</strain>
    </source>
</reference>
<comment type="caution">
    <text evidence="3">The sequence shown here is derived from an EMBL/GenBank/DDBJ whole genome shotgun (WGS) entry which is preliminary data.</text>
</comment>
<dbReference type="Proteomes" id="UP001240777">
    <property type="component" value="Unassembled WGS sequence"/>
</dbReference>
<dbReference type="PIRSF" id="PIRSF015875">
    <property type="entry name" value="UCP015875"/>
    <property type="match status" value="1"/>
</dbReference>
<dbReference type="InterPro" id="IPR007418">
    <property type="entry name" value="DUF474"/>
</dbReference>
<keyword evidence="5" id="KW-1185">Reference proteome</keyword>
<feature type="transmembrane region" description="Helical" evidence="1">
    <location>
        <begin position="127"/>
        <end position="145"/>
    </location>
</feature>
<evidence type="ECO:0000313" key="5">
    <source>
        <dbReference type="Proteomes" id="UP001240777"/>
    </source>
</evidence>
<evidence type="ECO:0000256" key="1">
    <source>
        <dbReference type="SAM" id="Phobius"/>
    </source>
</evidence>
<protein>
    <submittedName>
        <fullName evidence="3">Copper resistance protein CopD</fullName>
    </submittedName>
</protein>
<gene>
    <name evidence="2" type="ORF">Q5I04_08510</name>
    <name evidence="3" type="ORF">Q5I06_02685</name>
</gene>
<proteinExistence type="predicted"/>
<organism evidence="3 4">
    <name type="scientific">Helicobacter cappadocius</name>
    <dbReference type="NCBI Taxonomy" id="3063998"/>
    <lineage>
        <taxon>Bacteria</taxon>
        <taxon>Pseudomonadati</taxon>
        <taxon>Campylobacterota</taxon>
        <taxon>Epsilonproteobacteria</taxon>
        <taxon>Campylobacterales</taxon>
        <taxon>Helicobacteraceae</taxon>
        <taxon>Helicobacter</taxon>
    </lineage>
</organism>
<evidence type="ECO:0000313" key="3">
    <source>
        <dbReference type="EMBL" id="MDP2538689.1"/>
    </source>
</evidence>
<accession>A0AA90PK84</accession>
<evidence type="ECO:0000313" key="2">
    <source>
        <dbReference type="EMBL" id="MDO7253945.1"/>
    </source>
</evidence>
<feature type="transmembrane region" description="Helical" evidence="1">
    <location>
        <begin position="56"/>
        <end position="75"/>
    </location>
</feature>
<name>A0AA90PK84_9HELI</name>
<dbReference type="EMBL" id="JAUYZK010000003">
    <property type="protein sequence ID" value="MDP2538689.1"/>
    <property type="molecule type" value="Genomic_DNA"/>
</dbReference>
<feature type="transmembrane region" description="Helical" evidence="1">
    <location>
        <begin position="95"/>
        <end position="115"/>
    </location>
</feature>